<dbReference type="Pfam" id="PF08859">
    <property type="entry name" value="DGC"/>
    <property type="match status" value="1"/>
</dbReference>
<protein>
    <submittedName>
        <fullName evidence="1">Dgc</fullName>
    </submittedName>
</protein>
<name>A0A498R6D9_9FIRM</name>
<organism evidence="1 2">
    <name type="scientific">Lucifera butyrica</name>
    <dbReference type="NCBI Taxonomy" id="1351585"/>
    <lineage>
        <taxon>Bacteria</taxon>
        <taxon>Bacillati</taxon>
        <taxon>Bacillota</taxon>
        <taxon>Negativicutes</taxon>
        <taxon>Veillonellales</taxon>
        <taxon>Veillonellaceae</taxon>
        <taxon>Lucifera</taxon>
    </lineage>
</organism>
<keyword evidence="2" id="KW-1185">Reference proteome</keyword>
<accession>A0A498R6D9</accession>
<dbReference type="InterPro" id="IPR014958">
    <property type="entry name" value="DGC"/>
</dbReference>
<dbReference type="Proteomes" id="UP000277811">
    <property type="component" value="Unassembled WGS sequence"/>
</dbReference>
<evidence type="ECO:0000313" key="1">
    <source>
        <dbReference type="EMBL" id="VBB06450.1"/>
    </source>
</evidence>
<dbReference type="AlphaFoldDB" id="A0A498R6D9"/>
<dbReference type="OrthoDB" id="1723957at2"/>
<dbReference type="EMBL" id="UPPP01000064">
    <property type="protein sequence ID" value="VBB06450.1"/>
    <property type="molecule type" value="Genomic_DNA"/>
</dbReference>
<dbReference type="RefSeq" id="WP_122627405.1">
    <property type="nucleotide sequence ID" value="NZ_UPPP01000064.1"/>
</dbReference>
<gene>
    <name evidence="1" type="ORF">LUCI_1682</name>
</gene>
<proteinExistence type="predicted"/>
<reference evidence="1 2" key="1">
    <citation type="submission" date="2018-06" db="EMBL/GenBank/DDBJ databases">
        <authorList>
            <person name="Strepis N."/>
        </authorList>
    </citation>
    <scope>NUCLEOTIDE SEQUENCE [LARGE SCALE GENOMIC DNA]</scope>
    <source>
        <strain evidence="1">LUCI</strain>
    </source>
</reference>
<evidence type="ECO:0000313" key="2">
    <source>
        <dbReference type="Proteomes" id="UP000277811"/>
    </source>
</evidence>
<sequence>MATNGKVKVIPCSGMGKVYGLMAREAALYTVNRLCPDQAATMCLAYIVTGDAEAEAGIAHRPCITIDGCPKMCAAKSVSAMGGDIQEEFKVLDIMKEHKGVQPGTATALTDEGWAIVEKVAGRLGSRVQEISGEGR</sequence>